<accession>A0ABV2SSS0</accession>
<evidence type="ECO:0000313" key="3">
    <source>
        <dbReference type="Proteomes" id="UP001549799"/>
    </source>
</evidence>
<keyword evidence="3" id="KW-1185">Reference proteome</keyword>
<gene>
    <name evidence="2" type="ORF">ABXZ36_06040</name>
</gene>
<dbReference type="Proteomes" id="UP001549799">
    <property type="component" value="Unassembled WGS sequence"/>
</dbReference>
<reference evidence="2 3" key="1">
    <citation type="submission" date="2024-07" db="EMBL/GenBank/DDBJ databases">
        <title>The genome sequence of type strain Sediminicola arcticus GDMCC 1.2805.</title>
        <authorList>
            <person name="Liu Y."/>
        </authorList>
    </citation>
    <scope>NUCLEOTIDE SEQUENCE [LARGE SCALE GENOMIC DNA]</scope>
    <source>
        <strain evidence="2 3">GDMCC 1.2805</strain>
    </source>
</reference>
<dbReference type="RefSeq" id="WP_354614592.1">
    <property type="nucleotide sequence ID" value="NZ_JBEXAE010000002.1"/>
</dbReference>
<dbReference type="InterPro" id="IPR011655">
    <property type="entry name" value="MpPF26"/>
</dbReference>
<sequence length="110" mass="12511">MEQQKLPNATLIIVLSIASIVLCCFYGLLGIILSIIAIILSNKSIQQYKINPQDYSNYSSIKTGKIIAIVGLVINILVLLFFIWFISVIGWDALQDEELMRERMEDMMNQ</sequence>
<evidence type="ECO:0000313" key="2">
    <source>
        <dbReference type="EMBL" id="MET6990204.1"/>
    </source>
</evidence>
<organism evidence="2 3">
    <name type="scientific">Sediminicola arcticus</name>
    <dbReference type="NCBI Taxonomy" id="1574308"/>
    <lineage>
        <taxon>Bacteria</taxon>
        <taxon>Pseudomonadati</taxon>
        <taxon>Bacteroidota</taxon>
        <taxon>Flavobacteriia</taxon>
        <taxon>Flavobacteriales</taxon>
        <taxon>Flavobacteriaceae</taxon>
        <taxon>Sediminicola</taxon>
    </lineage>
</organism>
<keyword evidence="1" id="KW-0472">Membrane</keyword>
<name>A0ABV2SSS0_9FLAO</name>
<keyword evidence="1" id="KW-1133">Transmembrane helix</keyword>
<dbReference type="EMBL" id="JBEXAE010000002">
    <property type="protein sequence ID" value="MET6990204.1"/>
    <property type="molecule type" value="Genomic_DNA"/>
</dbReference>
<feature type="transmembrane region" description="Helical" evidence="1">
    <location>
        <begin position="66"/>
        <end position="91"/>
    </location>
</feature>
<comment type="caution">
    <text evidence="2">The sequence shown here is derived from an EMBL/GenBank/DDBJ whole genome shotgun (WGS) entry which is preliminary data.</text>
</comment>
<protein>
    <submittedName>
        <fullName evidence="2">CCC motif membrane protein</fullName>
    </submittedName>
</protein>
<feature type="transmembrane region" description="Helical" evidence="1">
    <location>
        <begin position="12"/>
        <end position="40"/>
    </location>
</feature>
<evidence type="ECO:0000256" key="1">
    <source>
        <dbReference type="SAM" id="Phobius"/>
    </source>
</evidence>
<proteinExistence type="predicted"/>
<keyword evidence="1" id="KW-0812">Transmembrane</keyword>
<dbReference type="Pfam" id="PF07666">
    <property type="entry name" value="MpPF26"/>
    <property type="match status" value="1"/>
</dbReference>
<dbReference type="NCBIfam" id="NF040945">
    <property type="entry name" value="CCC_membrane"/>
    <property type="match status" value="1"/>
</dbReference>